<accession>A0A450ZUI2</accession>
<evidence type="ECO:0000313" key="1">
    <source>
        <dbReference type="EMBL" id="VFK57426.1"/>
    </source>
</evidence>
<dbReference type="EMBL" id="CAADFY010000115">
    <property type="protein sequence ID" value="VFK57426.1"/>
    <property type="molecule type" value="Genomic_DNA"/>
</dbReference>
<proteinExistence type="predicted"/>
<sequence>MAAGTGLSGGGNVGDVTLNVDTAQIQKRVTGNCSVGQSIREIRANGTVVCEDGGPNYDSGWFTMQSQQGTNSFKQVSHNLGVYPSRVKVLVKAIDGANNGFIFEGSGSAQSDDDSSNNYGGVIFAYNQNYVRIWAPDKSNDGRAGSIVNVYDGWGGEVHSQSSHTAQVKVSV</sequence>
<gene>
    <name evidence="1" type="ORF">BECKTUN1418F_GA0071002_111511</name>
</gene>
<protein>
    <submittedName>
        <fullName evidence="1">Uncharacterized protein</fullName>
    </submittedName>
</protein>
<dbReference type="AlphaFoldDB" id="A0A450ZUI2"/>
<name>A0A450ZUI2_9GAMM</name>
<reference evidence="1" key="1">
    <citation type="submission" date="2019-02" db="EMBL/GenBank/DDBJ databases">
        <authorList>
            <person name="Gruber-Vodicka R. H."/>
            <person name="Seah K. B. B."/>
        </authorList>
    </citation>
    <scope>NUCLEOTIDE SEQUENCE</scope>
    <source>
        <strain evidence="1">BECK_BY3</strain>
    </source>
</reference>
<organism evidence="1">
    <name type="scientific">Candidatus Kentrum sp. TUN</name>
    <dbReference type="NCBI Taxonomy" id="2126343"/>
    <lineage>
        <taxon>Bacteria</taxon>
        <taxon>Pseudomonadati</taxon>
        <taxon>Pseudomonadota</taxon>
        <taxon>Gammaproteobacteria</taxon>
        <taxon>Candidatus Kentrum</taxon>
    </lineage>
</organism>